<comment type="caution">
    <text evidence="2">The sequence shown here is derived from an EMBL/GenBank/DDBJ whole genome shotgun (WGS) entry which is preliminary data.</text>
</comment>
<evidence type="ECO:0000313" key="2">
    <source>
        <dbReference type="EMBL" id="OTA32900.1"/>
    </source>
</evidence>
<reference evidence="2 3" key="1">
    <citation type="submission" date="2017-01" db="EMBL/GenBank/DDBJ databases">
        <title>The recent genome duplication of the halophilic yeast Hortaea werneckii: insights from long-read sequencing.</title>
        <authorList>
            <person name="Sinha S."/>
            <person name="Flibotte S."/>
            <person name="Neira M."/>
            <person name="Lenassi M."/>
            <person name="Gostincar C."/>
            <person name="Stajich J.E."/>
            <person name="Nislow C.E."/>
        </authorList>
    </citation>
    <scope>NUCLEOTIDE SEQUENCE [LARGE SCALE GENOMIC DNA]</scope>
    <source>
        <strain evidence="2 3">EXF-2000</strain>
    </source>
</reference>
<accession>A0A1Z5TA79</accession>
<dbReference type="InParanoid" id="A0A1Z5TA79"/>
<organism evidence="2 3">
    <name type="scientific">Hortaea werneckii EXF-2000</name>
    <dbReference type="NCBI Taxonomy" id="1157616"/>
    <lineage>
        <taxon>Eukaryota</taxon>
        <taxon>Fungi</taxon>
        <taxon>Dikarya</taxon>
        <taxon>Ascomycota</taxon>
        <taxon>Pezizomycotina</taxon>
        <taxon>Dothideomycetes</taxon>
        <taxon>Dothideomycetidae</taxon>
        <taxon>Mycosphaerellales</taxon>
        <taxon>Teratosphaeriaceae</taxon>
        <taxon>Hortaea</taxon>
    </lineage>
</organism>
<sequence length="617" mass="66553">MGPTHIALNNRHPPALLRAFPSPASTVASSDSSPGSLLAGILSTSSQSKATWPSRSTFHELADPVATLPDDIRAEPILTPPAIDFPHVDMDLVVGGALSPVHAAQSEQAQQKAGPRMRLPSFEALGIAAPHPDRVCQQDLDGTLHGTPREHMKEPLGRLSEDADLTDMSARLGGGKLNSSDVPPQKIGGRATNTPVQHYVATLTPPADAGTMSWGPVPKTSTAPIDLPATDQDGSGTVLASPQSGSGASDMGSLSRELAQSAIDDEEESWIEGAIQSLFENLQSAPIPSNPLRVLSHALPSPSPTGHVFPTVIGALHNSSPTFPTVWVNVFHAIPGRFNLADLPTSPPNTPGPAIGGDDYFTQKVFDSAVPISDYQDDLSSLPRSPRPIVPPSSINLAVVERYIPPTNANEFSDMFNTNGPSILVDRLVEISPSNGSLVFIYPTRTGAQTFVQEHLGPILDPLLRWICVVHGLSLDLSRSLGHMIAVDRMLEHEELEHRIARLCALLTQRSTSIQRFHGNKATFSLTYSGKKEVPLTRGVWAKDWWTKQEKPRIRDIMTRYAQEAQKKSSNGHVDRPATPTELVQQLLDGVVKREYPLGQEPDRGVEVGIFVIKRSE</sequence>
<dbReference type="OrthoDB" id="5407894at2759"/>
<evidence type="ECO:0000256" key="1">
    <source>
        <dbReference type="SAM" id="MobiDB-lite"/>
    </source>
</evidence>
<dbReference type="VEuPathDB" id="FungiDB:BTJ68_07986"/>
<proteinExistence type="predicted"/>
<evidence type="ECO:0000313" key="3">
    <source>
        <dbReference type="Proteomes" id="UP000194280"/>
    </source>
</evidence>
<name>A0A1Z5TA79_HORWE</name>
<gene>
    <name evidence="2" type="ORF">BTJ68_07986</name>
</gene>
<dbReference type="Proteomes" id="UP000194280">
    <property type="component" value="Unassembled WGS sequence"/>
</dbReference>
<dbReference type="STRING" id="1157616.A0A1Z5TA79"/>
<protein>
    <submittedName>
        <fullName evidence="2">Uncharacterized protein</fullName>
    </submittedName>
</protein>
<feature type="region of interest" description="Disordered" evidence="1">
    <location>
        <begin position="173"/>
        <end position="192"/>
    </location>
</feature>
<keyword evidence="3" id="KW-1185">Reference proteome</keyword>
<dbReference type="AlphaFoldDB" id="A0A1Z5TA79"/>
<feature type="region of interest" description="Disordered" evidence="1">
    <location>
        <begin position="231"/>
        <end position="252"/>
    </location>
</feature>
<feature type="compositionally biased region" description="Polar residues" evidence="1">
    <location>
        <begin position="232"/>
        <end position="247"/>
    </location>
</feature>
<dbReference type="EMBL" id="MUNK01000085">
    <property type="protein sequence ID" value="OTA32900.1"/>
    <property type="molecule type" value="Genomic_DNA"/>
</dbReference>